<protein>
    <submittedName>
        <fullName evidence="1">Uncharacterized protein</fullName>
    </submittedName>
</protein>
<organism evidence="1 2">
    <name type="scientific">Acipenser oxyrinchus oxyrinchus</name>
    <dbReference type="NCBI Taxonomy" id="40147"/>
    <lineage>
        <taxon>Eukaryota</taxon>
        <taxon>Metazoa</taxon>
        <taxon>Chordata</taxon>
        <taxon>Craniata</taxon>
        <taxon>Vertebrata</taxon>
        <taxon>Euteleostomi</taxon>
        <taxon>Actinopterygii</taxon>
        <taxon>Chondrostei</taxon>
        <taxon>Acipenseriformes</taxon>
        <taxon>Acipenseridae</taxon>
        <taxon>Acipenser</taxon>
    </lineage>
</organism>
<gene>
    <name evidence="1" type="ORF">AOXY_G25070</name>
</gene>
<evidence type="ECO:0000313" key="1">
    <source>
        <dbReference type="EMBL" id="KAK1157411.1"/>
    </source>
</evidence>
<dbReference type="AlphaFoldDB" id="A0AAD8FXE2"/>
<comment type="caution">
    <text evidence="1">The sequence shown here is derived from an EMBL/GenBank/DDBJ whole genome shotgun (WGS) entry which is preliminary data.</text>
</comment>
<name>A0AAD8FXE2_ACIOX</name>
<evidence type="ECO:0000313" key="2">
    <source>
        <dbReference type="Proteomes" id="UP001230051"/>
    </source>
</evidence>
<accession>A0AAD8FXE2</accession>
<proteinExistence type="predicted"/>
<keyword evidence="2" id="KW-1185">Reference proteome</keyword>
<sequence length="90" mass="10388">MREKETDCFEHERSHDCWVYIPGGGVFLVLAPFYFINAHCHEEHSDCSQDTSDIHQINYRTLPTLPRRGGVGEVFPPWDPWAELSNPVTT</sequence>
<dbReference type="EMBL" id="JAGXEW010000026">
    <property type="protein sequence ID" value="KAK1157411.1"/>
    <property type="molecule type" value="Genomic_DNA"/>
</dbReference>
<dbReference type="Proteomes" id="UP001230051">
    <property type="component" value="Unassembled WGS sequence"/>
</dbReference>
<reference evidence="1" key="1">
    <citation type="submission" date="2022-02" db="EMBL/GenBank/DDBJ databases">
        <title>Atlantic sturgeon de novo genome assembly.</title>
        <authorList>
            <person name="Stock M."/>
            <person name="Klopp C."/>
            <person name="Guiguen Y."/>
            <person name="Cabau C."/>
            <person name="Parinello H."/>
            <person name="Santidrian Yebra-Pimentel E."/>
            <person name="Kuhl H."/>
            <person name="Dirks R.P."/>
            <person name="Guessner J."/>
            <person name="Wuertz S."/>
            <person name="Du K."/>
            <person name="Schartl M."/>
        </authorList>
    </citation>
    <scope>NUCLEOTIDE SEQUENCE</scope>
    <source>
        <strain evidence="1">STURGEONOMICS-FGT-2020</strain>
        <tissue evidence="1">Whole blood</tissue>
    </source>
</reference>